<feature type="binding site" evidence="7">
    <location>
        <position position="105"/>
    </location>
    <ligand>
        <name>5-phospho-alpha-D-ribose 1-diphosphate</name>
        <dbReference type="ChEBI" id="CHEBI:58017"/>
        <note>ligand shared between dimeric partners</note>
    </ligand>
</feature>
<comment type="subunit">
    <text evidence="7">Homodimer.</text>
</comment>
<gene>
    <name evidence="7" type="primary">pyrE</name>
    <name evidence="9" type="ORF">A2042_04590</name>
</gene>
<evidence type="ECO:0000256" key="4">
    <source>
        <dbReference type="ARBA" id="ARBA00022679"/>
    </source>
</evidence>
<evidence type="ECO:0000256" key="7">
    <source>
        <dbReference type="HAMAP-Rule" id="MF_01208"/>
    </source>
</evidence>
<dbReference type="SUPFAM" id="SSF53271">
    <property type="entry name" value="PRTase-like"/>
    <property type="match status" value="1"/>
</dbReference>
<reference evidence="9 10" key="1">
    <citation type="journal article" date="2016" name="Nat. Commun.">
        <title>Thousands of microbial genomes shed light on interconnected biogeochemical processes in an aquifer system.</title>
        <authorList>
            <person name="Anantharaman K."/>
            <person name="Brown C.T."/>
            <person name="Hug L.A."/>
            <person name="Sharon I."/>
            <person name="Castelle C.J."/>
            <person name="Probst A.J."/>
            <person name="Thomas B.C."/>
            <person name="Singh A."/>
            <person name="Wilkins M.J."/>
            <person name="Karaoz U."/>
            <person name="Brodie E.L."/>
            <person name="Williams K.H."/>
            <person name="Hubbard S.S."/>
            <person name="Banfield J.F."/>
        </authorList>
    </citation>
    <scope>NUCLEOTIDE SEQUENCE [LARGE SCALE GENOMIC DNA]</scope>
</reference>
<comment type="catalytic activity">
    <reaction evidence="7">
        <text>orotidine 5'-phosphate + diphosphate = orotate + 5-phospho-alpha-D-ribose 1-diphosphate</text>
        <dbReference type="Rhea" id="RHEA:10380"/>
        <dbReference type="ChEBI" id="CHEBI:30839"/>
        <dbReference type="ChEBI" id="CHEBI:33019"/>
        <dbReference type="ChEBI" id="CHEBI:57538"/>
        <dbReference type="ChEBI" id="CHEBI:58017"/>
        <dbReference type="EC" id="2.4.2.10"/>
    </reaction>
</comment>
<proteinExistence type="inferred from homology"/>
<evidence type="ECO:0000313" key="9">
    <source>
        <dbReference type="EMBL" id="OGL38958.1"/>
    </source>
</evidence>
<dbReference type="InterPro" id="IPR029057">
    <property type="entry name" value="PRTase-like"/>
</dbReference>
<comment type="pathway">
    <text evidence="1 7">Pyrimidine metabolism; UMP biosynthesis via de novo pathway; UMP from orotate: step 1/2.</text>
</comment>
<name>A0A1F7RCP7_9BACT</name>
<feature type="binding site" evidence="7">
    <location>
        <position position="129"/>
    </location>
    <ligand>
        <name>orotate</name>
        <dbReference type="ChEBI" id="CHEBI:30839"/>
    </ligand>
</feature>
<comment type="cofactor">
    <cofactor evidence="7">
        <name>Mg(2+)</name>
        <dbReference type="ChEBI" id="CHEBI:18420"/>
    </cofactor>
</comment>
<keyword evidence="6 7" id="KW-0665">Pyrimidine biosynthesis</keyword>
<dbReference type="PANTHER" id="PTHR19278:SF9">
    <property type="entry name" value="URIDINE 5'-MONOPHOSPHATE SYNTHASE"/>
    <property type="match status" value="1"/>
</dbReference>
<dbReference type="PANTHER" id="PTHR19278">
    <property type="entry name" value="OROTATE PHOSPHORIBOSYLTRANSFERASE"/>
    <property type="match status" value="1"/>
</dbReference>
<comment type="caution">
    <text evidence="9">The sequence shown here is derived from an EMBL/GenBank/DDBJ whole genome shotgun (WGS) entry which is preliminary data.</text>
</comment>
<dbReference type="InterPro" id="IPR000836">
    <property type="entry name" value="PRTase_dom"/>
</dbReference>
<dbReference type="EC" id="2.4.2.10" evidence="2 7"/>
<dbReference type="FunFam" id="3.40.50.2020:FF:000029">
    <property type="entry name" value="Orotate phosphoribosyltransferase"/>
    <property type="match status" value="1"/>
</dbReference>
<feature type="domain" description="Phosphoribosyltransferase" evidence="8">
    <location>
        <begin position="47"/>
        <end position="164"/>
    </location>
</feature>
<dbReference type="AlphaFoldDB" id="A0A1F7RCP7"/>
<feature type="binding site" description="in other chain" evidence="7">
    <location>
        <position position="100"/>
    </location>
    <ligand>
        <name>5-phospho-alpha-D-ribose 1-diphosphate</name>
        <dbReference type="ChEBI" id="CHEBI:58017"/>
        <note>ligand shared between dimeric partners</note>
    </ligand>
</feature>
<evidence type="ECO:0000313" key="10">
    <source>
        <dbReference type="Proteomes" id="UP000178526"/>
    </source>
</evidence>
<evidence type="ECO:0000256" key="5">
    <source>
        <dbReference type="ARBA" id="ARBA00022842"/>
    </source>
</evidence>
<sequence length="182" mass="19914">METSDESRKQLLEIVKRESVSRGEFILASGKKSNYYIDMRRTSLHPLGAKLIGEIIFDRIKNLDIDCIGGPTMGADPIVSAVSIASALSSKPVPGFYVRKEAKSHGTMKIIEGIFKPGNRVVIVEDVVTTGASTLKTIKAVEVEGGKVVRVIALVDREEGGKESIQKEGYEFESIFQKSEIL</sequence>
<dbReference type="CDD" id="cd06223">
    <property type="entry name" value="PRTases_typeI"/>
    <property type="match status" value="1"/>
</dbReference>
<dbReference type="EMBL" id="MGDB01000131">
    <property type="protein sequence ID" value="OGL38958.1"/>
    <property type="molecule type" value="Genomic_DNA"/>
</dbReference>
<dbReference type="InterPro" id="IPR023031">
    <property type="entry name" value="OPRT"/>
</dbReference>
<feature type="binding site" description="in other chain" evidence="7">
    <location>
        <begin position="125"/>
        <end position="133"/>
    </location>
    <ligand>
        <name>5-phospho-alpha-D-ribose 1-diphosphate</name>
        <dbReference type="ChEBI" id="CHEBI:58017"/>
        <note>ligand shared between dimeric partners</note>
    </ligand>
</feature>
<accession>A0A1F7RCP7</accession>
<dbReference type="NCBIfam" id="TIGR00336">
    <property type="entry name" value="pyrE"/>
    <property type="match status" value="1"/>
</dbReference>
<feature type="binding site" evidence="7">
    <location>
        <position position="157"/>
    </location>
    <ligand>
        <name>orotate</name>
        <dbReference type="ChEBI" id="CHEBI:30839"/>
    </ligand>
</feature>
<keyword evidence="4 7" id="KW-0808">Transferase</keyword>
<organism evidence="9 10">
    <name type="scientific">Candidatus Schekmanbacteria bacterium GWA2_38_11</name>
    <dbReference type="NCBI Taxonomy" id="1817876"/>
    <lineage>
        <taxon>Bacteria</taxon>
        <taxon>Candidatus Schekmaniibacteriota</taxon>
    </lineage>
</organism>
<comment type="function">
    <text evidence="7">Catalyzes the transfer of a ribosyl phosphate group from 5-phosphoribose 1-diphosphate to orotate, leading to the formation of orotidine monophosphate (OMP).</text>
</comment>
<feature type="binding site" evidence="7">
    <location>
        <position position="99"/>
    </location>
    <ligand>
        <name>5-phospho-alpha-D-ribose 1-diphosphate</name>
        <dbReference type="ChEBI" id="CHEBI:58017"/>
        <note>ligand shared between dimeric partners</note>
    </ligand>
</feature>
<dbReference type="Pfam" id="PF00156">
    <property type="entry name" value="Pribosyltran"/>
    <property type="match status" value="1"/>
</dbReference>
<dbReference type="Proteomes" id="UP000178526">
    <property type="component" value="Unassembled WGS sequence"/>
</dbReference>
<evidence type="ECO:0000256" key="6">
    <source>
        <dbReference type="ARBA" id="ARBA00022975"/>
    </source>
</evidence>
<dbReference type="UniPathway" id="UPA00070">
    <property type="reaction ID" value="UER00119"/>
</dbReference>
<keyword evidence="3 7" id="KW-0328">Glycosyltransferase</keyword>
<dbReference type="GO" id="GO:0019856">
    <property type="term" value="P:pyrimidine nucleobase biosynthetic process"/>
    <property type="evidence" value="ECO:0007669"/>
    <property type="project" value="TreeGrafter"/>
</dbReference>
<dbReference type="GO" id="GO:0004588">
    <property type="term" value="F:orotate phosphoribosyltransferase activity"/>
    <property type="evidence" value="ECO:0007669"/>
    <property type="project" value="UniProtKB-UniRule"/>
</dbReference>
<protein>
    <recommendedName>
        <fullName evidence="2 7">Orotate phosphoribosyltransferase</fullName>
        <shortName evidence="7">OPRT</shortName>
        <shortName evidence="7">OPRTase</shortName>
        <ecNumber evidence="2 7">2.4.2.10</ecNumber>
    </recommendedName>
</protein>
<dbReference type="Gene3D" id="3.40.50.2020">
    <property type="match status" value="1"/>
</dbReference>
<dbReference type="InterPro" id="IPR004467">
    <property type="entry name" value="Or_phspho_trans_dom"/>
</dbReference>
<evidence type="ECO:0000259" key="8">
    <source>
        <dbReference type="Pfam" id="PF00156"/>
    </source>
</evidence>
<dbReference type="GO" id="GO:0000287">
    <property type="term" value="F:magnesium ion binding"/>
    <property type="evidence" value="ECO:0007669"/>
    <property type="project" value="UniProtKB-UniRule"/>
</dbReference>
<evidence type="ECO:0000256" key="2">
    <source>
        <dbReference type="ARBA" id="ARBA00011971"/>
    </source>
</evidence>
<keyword evidence="5 7" id="KW-0460">Magnesium</keyword>
<dbReference type="GO" id="GO:0044205">
    <property type="term" value="P:'de novo' UMP biosynthetic process"/>
    <property type="evidence" value="ECO:0007669"/>
    <property type="project" value="UniProtKB-UniRule"/>
</dbReference>
<dbReference type="HAMAP" id="MF_01208">
    <property type="entry name" value="PyrE"/>
    <property type="match status" value="1"/>
</dbReference>
<comment type="caution">
    <text evidence="7">Lacks conserved residue(s) required for the propagation of feature annotation.</text>
</comment>
<evidence type="ECO:0000256" key="1">
    <source>
        <dbReference type="ARBA" id="ARBA00004889"/>
    </source>
</evidence>
<feature type="binding site" evidence="7">
    <location>
        <position position="103"/>
    </location>
    <ligand>
        <name>5-phospho-alpha-D-ribose 1-diphosphate</name>
        <dbReference type="ChEBI" id="CHEBI:58017"/>
        <note>ligand shared between dimeric partners</note>
    </ligand>
</feature>
<comment type="similarity">
    <text evidence="7">Belongs to the purine/pyrimidine phosphoribosyltransferase family. PyrE subfamily.</text>
</comment>
<evidence type="ECO:0000256" key="3">
    <source>
        <dbReference type="ARBA" id="ARBA00022676"/>
    </source>
</evidence>